<accession>A0ABP4KRL1</accession>
<proteinExistence type="predicted"/>
<comment type="caution">
    <text evidence="2">The sequence shown here is derived from an EMBL/GenBank/DDBJ whole genome shotgun (WGS) entry which is preliminary data.</text>
</comment>
<gene>
    <name evidence="2" type="ORF">GCM10009802_62260</name>
</gene>
<reference evidence="3" key="1">
    <citation type="journal article" date="2019" name="Int. J. Syst. Evol. Microbiol.">
        <title>The Global Catalogue of Microorganisms (GCM) 10K type strain sequencing project: providing services to taxonomists for standard genome sequencing and annotation.</title>
        <authorList>
            <consortium name="The Broad Institute Genomics Platform"/>
            <consortium name="The Broad Institute Genome Sequencing Center for Infectious Disease"/>
            <person name="Wu L."/>
            <person name="Ma J."/>
        </authorList>
    </citation>
    <scope>NUCLEOTIDE SEQUENCE [LARGE SCALE GENOMIC DNA]</scope>
    <source>
        <strain evidence="3">JCM 15481</strain>
    </source>
</reference>
<dbReference type="Proteomes" id="UP001500443">
    <property type="component" value="Unassembled WGS sequence"/>
</dbReference>
<keyword evidence="1" id="KW-0472">Membrane</keyword>
<keyword evidence="1" id="KW-0812">Transmembrane</keyword>
<evidence type="ECO:0000313" key="3">
    <source>
        <dbReference type="Proteomes" id="UP001500443"/>
    </source>
</evidence>
<organism evidence="2 3">
    <name type="scientific">Streptomyces synnematoformans</name>
    <dbReference type="NCBI Taxonomy" id="415721"/>
    <lineage>
        <taxon>Bacteria</taxon>
        <taxon>Bacillati</taxon>
        <taxon>Actinomycetota</taxon>
        <taxon>Actinomycetes</taxon>
        <taxon>Kitasatosporales</taxon>
        <taxon>Streptomycetaceae</taxon>
        <taxon>Streptomyces</taxon>
    </lineage>
</organism>
<dbReference type="RefSeq" id="WP_344294781.1">
    <property type="nucleotide sequence ID" value="NZ_BAAAPF010000388.1"/>
</dbReference>
<sequence>MILAAVCSAVIGLAIALAAFSRYPDRFRHRNLTLATGPGAAVLGAAITYTVLGGGHLPIVLPVAAAFAAAMLSLLVKHPERSRPAAAYLAGRPVR</sequence>
<evidence type="ECO:0000313" key="2">
    <source>
        <dbReference type="EMBL" id="GAA1506107.1"/>
    </source>
</evidence>
<keyword evidence="3" id="KW-1185">Reference proteome</keyword>
<evidence type="ECO:0000256" key="1">
    <source>
        <dbReference type="SAM" id="Phobius"/>
    </source>
</evidence>
<dbReference type="EMBL" id="BAAAPF010000388">
    <property type="protein sequence ID" value="GAA1506107.1"/>
    <property type="molecule type" value="Genomic_DNA"/>
</dbReference>
<keyword evidence="1" id="KW-1133">Transmembrane helix</keyword>
<feature type="transmembrane region" description="Helical" evidence="1">
    <location>
        <begin position="59"/>
        <end position="76"/>
    </location>
</feature>
<name>A0ABP4KRL1_9ACTN</name>
<protein>
    <submittedName>
        <fullName evidence="2">Uncharacterized protein</fullName>
    </submittedName>
</protein>